<dbReference type="PANTHER" id="PTHR21666">
    <property type="entry name" value="PEPTIDASE-RELATED"/>
    <property type="match status" value="1"/>
</dbReference>
<dbReference type="Proteomes" id="UP001651050">
    <property type="component" value="Unassembled WGS sequence"/>
</dbReference>
<gene>
    <name evidence="4" type="ORF">M1843_17970</name>
</gene>
<dbReference type="CDD" id="cd12797">
    <property type="entry name" value="M23_peptidase"/>
    <property type="match status" value="1"/>
</dbReference>
<dbReference type="RefSeq" id="WP_416345491.1">
    <property type="nucleotide sequence ID" value="NZ_JALQCY010000006.1"/>
</dbReference>
<dbReference type="Pfam" id="PF01551">
    <property type="entry name" value="Peptidase_M23"/>
    <property type="match status" value="1"/>
</dbReference>
<proteinExistence type="predicted"/>
<organism evidence="4 5">
    <name type="scientific">Isoptericola peretonis</name>
    <dbReference type="NCBI Taxonomy" id="2918523"/>
    <lineage>
        <taxon>Bacteria</taxon>
        <taxon>Bacillati</taxon>
        <taxon>Actinomycetota</taxon>
        <taxon>Actinomycetes</taxon>
        <taxon>Micrococcales</taxon>
        <taxon>Promicromonosporaceae</taxon>
        <taxon>Isoptericola</taxon>
    </lineage>
</organism>
<feature type="chain" id="PRO_5045445813" evidence="2">
    <location>
        <begin position="24"/>
        <end position="173"/>
    </location>
</feature>
<dbReference type="Gene3D" id="2.70.70.10">
    <property type="entry name" value="Glucose Permease (Domain IIA)"/>
    <property type="match status" value="1"/>
</dbReference>
<evidence type="ECO:0000256" key="1">
    <source>
        <dbReference type="ARBA" id="ARBA00022729"/>
    </source>
</evidence>
<comment type="caution">
    <text evidence="4">The sequence shown here is derived from an EMBL/GenBank/DDBJ whole genome shotgun (WGS) entry which is preliminary data.</text>
</comment>
<dbReference type="SUPFAM" id="SSF51261">
    <property type="entry name" value="Duplicated hybrid motif"/>
    <property type="match status" value="1"/>
</dbReference>
<protein>
    <submittedName>
        <fullName evidence="4">M23 family metallopeptidase</fullName>
    </submittedName>
</protein>
<evidence type="ECO:0000259" key="3">
    <source>
        <dbReference type="Pfam" id="PF01551"/>
    </source>
</evidence>
<name>A0ABT0J812_9MICO</name>
<keyword evidence="5" id="KW-1185">Reference proteome</keyword>
<evidence type="ECO:0000313" key="4">
    <source>
        <dbReference type="EMBL" id="MCK9795637.1"/>
    </source>
</evidence>
<dbReference type="InterPro" id="IPR050570">
    <property type="entry name" value="Cell_wall_metabolism_enzyme"/>
</dbReference>
<reference evidence="4 5" key="1">
    <citation type="submission" date="2022-02" db="EMBL/GenBank/DDBJ databases">
        <title>The car tank lid bacteriome: a reservoir of bacteria with potential in bioremediation of fuel.</title>
        <authorList>
            <person name="Vidal-Verdu A."/>
            <person name="Gomez-Martinez D."/>
            <person name="Latorre-Perez A."/>
            <person name="Pereto J."/>
            <person name="Porcar M."/>
        </authorList>
    </citation>
    <scope>NUCLEOTIDE SEQUENCE [LARGE SCALE GENOMIC DNA]</scope>
    <source>
        <strain evidence="4 5">4D.3</strain>
    </source>
</reference>
<keyword evidence="1 2" id="KW-0732">Signal</keyword>
<evidence type="ECO:0000313" key="5">
    <source>
        <dbReference type="Proteomes" id="UP001651050"/>
    </source>
</evidence>
<accession>A0ABT0J812</accession>
<dbReference type="EMBL" id="JALQCY010000006">
    <property type="protein sequence ID" value="MCK9795637.1"/>
    <property type="molecule type" value="Genomic_DNA"/>
</dbReference>
<dbReference type="InterPro" id="IPR011055">
    <property type="entry name" value="Dup_hybrid_motif"/>
</dbReference>
<dbReference type="PANTHER" id="PTHR21666:SF289">
    <property type="entry name" value="L-ALA--D-GLU ENDOPEPTIDASE"/>
    <property type="match status" value="1"/>
</dbReference>
<evidence type="ECO:0000256" key="2">
    <source>
        <dbReference type="SAM" id="SignalP"/>
    </source>
</evidence>
<sequence length="173" mass="17151">MLGAVLAAVALAAGLLTTPSAVADGLAPAAPGAAPTIDGWVRPVPGSLANPFDPPAETWLAGHRGVDLSARPGDEVRSPAAGEVTFAGQVAGKPVVVVGHADGLRSTFEPVDGAVRRGDRVNAGDVVGRLAGTPGHCAPAGCLHWGVRRGDVYLDPLAFLGEAAPVVLLPGGP</sequence>
<dbReference type="InterPro" id="IPR016047">
    <property type="entry name" value="M23ase_b-sheet_dom"/>
</dbReference>
<feature type="signal peptide" evidence="2">
    <location>
        <begin position="1"/>
        <end position="23"/>
    </location>
</feature>
<feature type="domain" description="M23ase beta-sheet core" evidence="3">
    <location>
        <begin position="62"/>
        <end position="156"/>
    </location>
</feature>